<evidence type="ECO:0000313" key="6">
    <source>
        <dbReference type="EMBL" id="EFE32738.1"/>
    </source>
</evidence>
<comment type="similarity">
    <text evidence="1">Belongs to the paxM FAD-dependent monooxygenase family.</text>
</comment>
<reference evidence="7" key="1">
    <citation type="journal article" date="2011" name="Genome Biol.">
        <title>Comparative and functional genomics provide insights into the pathogenicity of dermatophytic fungi.</title>
        <authorList>
            <person name="Burmester A."/>
            <person name="Shelest E."/>
            <person name="Gloeckner G."/>
            <person name="Heddergott C."/>
            <person name="Schindler S."/>
            <person name="Staib P."/>
            <person name="Heidel A."/>
            <person name="Felder M."/>
            <person name="Petzold A."/>
            <person name="Szafranski K."/>
            <person name="Feuermann M."/>
            <person name="Pedruzzi I."/>
            <person name="Priebe S."/>
            <person name="Groth M."/>
            <person name="Winkler R."/>
            <person name="Li W."/>
            <person name="Kniemeyer O."/>
            <person name="Schroeckh V."/>
            <person name="Hertweck C."/>
            <person name="Hube B."/>
            <person name="White T.C."/>
            <person name="Platzer M."/>
            <person name="Guthke R."/>
            <person name="Heitman J."/>
            <person name="Woestemeyer J."/>
            <person name="Zipfel P.F."/>
            <person name="Monod M."/>
            <person name="Brakhage A.A."/>
        </authorList>
    </citation>
    <scope>NUCLEOTIDE SEQUENCE [LARGE SCALE GENOMIC DNA]</scope>
    <source>
        <strain evidence="7">ATCC MYA-4681 / CBS 112371</strain>
    </source>
</reference>
<evidence type="ECO:0000256" key="1">
    <source>
        <dbReference type="ARBA" id="ARBA00007992"/>
    </source>
</evidence>
<dbReference type="PANTHER" id="PTHR13789:SF236">
    <property type="entry name" value="MONOOXYGENASE, PUTATIVE (AFU_ORTHOLOGUE AFUA_6G12060)-RELATED"/>
    <property type="match status" value="1"/>
</dbReference>
<comment type="caution">
    <text evidence="6">The sequence shown here is derived from an EMBL/GenBank/DDBJ whole genome shotgun (WGS) entry which is preliminary data.</text>
</comment>
<dbReference type="RefSeq" id="XP_003013378.1">
    <property type="nucleotide sequence ID" value="XM_003013332.1"/>
</dbReference>
<gene>
    <name evidence="6" type="ORF">ARB_00196</name>
</gene>
<protein>
    <submittedName>
        <fullName evidence="6">MAK1-like monooxygenase, putative</fullName>
    </submittedName>
</protein>
<keyword evidence="7" id="KW-1185">Reference proteome</keyword>
<feature type="domain" description="FAD-dependent oxidoreductase 2 FAD-binding" evidence="5">
    <location>
        <begin position="21"/>
        <end position="52"/>
    </location>
</feature>
<organism evidence="6 7">
    <name type="scientific">Arthroderma benhamiae (strain ATCC MYA-4681 / CBS 112371)</name>
    <name type="common">Trichophyton mentagrophytes</name>
    <dbReference type="NCBI Taxonomy" id="663331"/>
    <lineage>
        <taxon>Eukaryota</taxon>
        <taxon>Fungi</taxon>
        <taxon>Dikarya</taxon>
        <taxon>Ascomycota</taxon>
        <taxon>Pezizomycotina</taxon>
        <taxon>Eurotiomycetes</taxon>
        <taxon>Eurotiomycetidae</taxon>
        <taxon>Onygenales</taxon>
        <taxon>Arthrodermataceae</taxon>
        <taxon>Trichophyton</taxon>
    </lineage>
</organism>
<dbReference type="GeneID" id="9519418"/>
<dbReference type="AlphaFoldDB" id="D4AVI2"/>
<dbReference type="Gene3D" id="3.50.50.60">
    <property type="entry name" value="FAD/NAD(P)-binding domain"/>
    <property type="match status" value="1"/>
</dbReference>
<dbReference type="Proteomes" id="UP000008866">
    <property type="component" value="Unassembled WGS sequence"/>
</dbReference>
<name>D4AVI2_ARTBC</name>
<dbReference type="HOGENOM" id="CLU_009665_19_1_1"/>
<dbReference type="eggNOG" id="KOG2614">
    <property type="taxonomic scope" value="Eukaryota"/>
</dbReference>
<dbReference type="GO" id="GO:0004497">
    <property type="term" value="F:monooxygenase activity"/>
    <property type="evidence" value="ECO:0007669"/>
    <property type="project" value="UniProtKB-KW"/>
</dbReference>
<dbReference type="Pfam" id="PF00890">
    <property type="entry name" value="FAD_binding_2"/>
    <property type="match status" value="1"/>
</dbReference>
<dbReference type="OMA" id="RWHKANW"/>
<sequence length="420" mass="44947">MATAGVGPDGVAQPHSSGIKVIIVGLGVAGLTAAVECHRKGHTVIAFEKVKEMKPLGDGIGLASNAARVISKWGGGSIQETLESFTSVMNPSAIYDETGTLKARAPIPGYGKGEGYLLHRGDLALTQFDHVKSLGIDVRMGVYVTEYWETETAAGVIVDGERIEADCVIASDGVHSQARGPITGQSPRIRASGRAIYRAWFDASALEGAPAASWIFEPRTEGADNAHIFLAQDVVCIMTEVDDVLEYIKDWPAKPKIEAVMRRIPSGNLIDYPLLTGDPIENCVSKGGRMILIGDATHPYLPTSGQGACQAIEDGAVVAIALELAGKDNVPLALEVTKRMRAQRTTEIHKLGLSALESLVNPDWSESEKNSKLLSMPNPGWVLNHDCQKYAYEEYSKVVASIKDGTEYKPLNTPAAQVSN</sequence>
<proteinExistence type="inferred from homology"/>
<keyword evidence="3" id="KW-0560">Oxidoreductase</keyword>
<dbReference type="KEGG" id="abe:ARB_00196"/>
<accession>D4AVI2</accession>
<keyword evidence="2" id="KW-0285">Flavoprotein</keyword>
<dbReference type="STRING" id="663331.D4AVI2"/>
<evidence type="ECO:0000256" key="3">
    <source>
        <dbReference type="ARBA" id="ARBA00023002"/>
    </source>
</evidence>
<dbReference type="InterPro" id="IPR036188">
    <property type="entry name" value="FAD/NAD-bd_sf"/>
</dbReference>
<dbReference type="PANTHER" id="PTHR13789">
    <property type="entry name" value="MONOOXYGENASE"/>
    <property type="match status" value="1"/>
</dbReference>
<dbReference type="SUPFAM" id="SSF51905">
    <property type="entry name" value="FAD/NAD(P)-binding domain"/>
    <property type="match status" value="1"/>
</dbReference>
<dbReference type="PRINTS" id="PR00420">
    <property type="entry name" value="RNGMNOXGNASE"/>
</dbReference>
<evidence type="ECO:0000256" key="2">
    <source>
        <dbReference type="ARBA" id="ARBA00022630"/>
    </source>
</evidence>
<evidence type="ECO:0000313" key="7">
    <source>
        <dbReference type="Proteomes" id="UP000008866"/>
    </source>
</evidence>
<dbReference type="InterPro" id="IPR050493">
    <property type="entry name" value="FAD-dep_Monooxygenase_BioMet"/>
</dbReference>
<evidence type="ECO:0000256" key="4">
    <source>
        <dbReference type="ARBA" id="ARBA00023033"/>
    </source>
</evidence>
<dbReference type="EMBL" id="ABSU01000013">
    <property type="protein sequence ID" value="EFE32738.1"/>
    <property type="molecule type" value="Genomic_DNA"/>
</dbReference>
<keyword evidence="4 6" id="KW-0503">Monooxygenase</keyword>
<dbReference type="InterPro" id="IPR003953">
    <property type="entry name" value="FAD-dep_OxRdtase_2_FAD-bd"/>
</dbReference>
<evidence type="ECO:0000259" key="5">
    <source>
        <dbReference type="Pfam" id="PF00890"/>
    </source>
</evidence>